<dbReference type="Proteomes" id="UP000006727">
    <property type="component" value="Chromosome 8"/>
</dbReference>
<reference evidence="4" key="3">
    <citation type="submission" date="2020-12" db="UniProtKB">
        <authorList>
            <consortium name="EnsemblPlants"/>
        </authorList>
    </citation>
    <scope>IDENTIFICATION</scope>
</reference>
<dbReference type="PANTHER" id="PTHR35489">
    <property type="entry name" value="TITAN9"/>
    <property type="match status" value="1"/>
</dbReference>
<proteinExistence type="predicted"/>
<evidence type="ECO:0000313" key="5">
    <source>
        <dbReference type="Proteomes" id="UP000006727"/>
    </source>
</evidence>
<feature type="region of interest" description="Disordered" evidence="2">
    <location>
        <begin position="1"/>
        <end position="23"/>
    </location>
</feature>
<protein>
    <recommendedName>
        <fullName evidence="3">DUF7806 domain-containing protein</fullName>
    </recommendedName>
</protein>
<organism evidence="4 5">
    <name type="scientific">Physcomitrium patens</name>
    <name type="common">Spreading-leaved earth moss</name>
    <name type="synonym">Physcomitrella patens</name>
    <dbReference type="NCBI Taxonomy" id="3218"/>
    <lineage>
        <taxon>Eukaryota</taxon>
        <taxon>Viridiplantae</taxon>
        <taxon>Streptophyta</taxon>
        <taxon>Embryophyta</taxon>
        <taxon>Bryophyta</taxon>
        <taxon>Bryophytina</taxon>
        <taxon>Bryopsida</taxon>
        <taxon>Funariidae</taxon>
        <taxon>Funariales</taxon>
        <taxon>Funariaceae</taxon>
        <taxon>Physcomitrium</taxon>
    </lineage>
</organism>
<sequence length="558" mass="62965">MEPKRRGYRESEGGGATVPLSFMTPRKRSASSSFLAGPRVLGADTVSKRVSMLGNVQTIVESFVQRVKESGPVVAASTATAMVGVEEQEPLQWRGDPITTPAPDLTFGIHGEDEDNNSAMAGLLGDEGWSIEQNAPKEVFLPTLLKAYDIVHAKYSRTKARKIDIEAQFEEQRLSHERFQQVADGYIQDLCSENQELRKTLDAAEKRMKWLESLYLKSQKDDIQGCETSAEVGLQKAGCESDVAASPARPLTPTTNKLAAEGNTEPHEIVRDKEIEETQDIGGHQKIARTEDNNELQVSAPENEGPRENVLDLLEPSRSGEEQVVSTQKSVASVLPLDSSLKNARSPKGSAAADPNKAIVIFPDPISESLPHSNEAQLQDLHRREDELQDLYRHLVELQEQHRKNVELLDLNRKEVEFQDRRRKEIVLQDRHRKEFEQQQRHRKEVTALISESEMLQKILGFFLDMKVVSDEIARKQRGTPALILSHSFTGFRFRLEILKDHDVQEEVGKELELSYRNLSLGTLVRVAPWWMKEELVFSVDQLVNFVRKFQETVTGCK</sequence>
<feature type="compositionally biased region" description="Basic and acidic residues" evidence="2">
    <location>
        <begin position="1"/>
        <end position="12"/>
    </location>
</feature>
<feature type="coiled-coil region" evidence="1">
    <location>
        <begin position="187"/>
        <end position="214"/>
    </location>
</feature>
<evidence type="ECO:0000313" key="4">
    <source>
        <dbReference type="EnsemblPlants" id="Pp3c8_12070V3.2"/>
    </source>
</evidence>
<feature type="compositionally biased region" description="Basic and acidic residues" evidence="2">
    <location>
        <begin position="264"/>
        <end position="276"/>
    </location>
</feature>
<dbReference type="EMBL" id="ABEU02000008">
    <property type="status" value="NOT_ANNOTATED_CDS"/>
    <property type="molecule type" value="Genomic_DNA"/>
</dbReference>
<evidence type="ECO:0000259" key="3">
    <source>
        <dbReference type="Pfam" id="PF25091"/>
    </source>
</evidence>
<reference evidence="4 5" key="2">
    <citation type="journal article" date="2018" name="Plant J.">
        <title>The Physcomitrella patens chromosome-scale assembly reveals moss genome structure and evolution.</title>
        <authorList>
            <person name="Lang D."/>
            <person name="Ullrich K.K."/>
            <person name="Murat F."/>
            <person name="Fuchs J."/>
            <person name="Jenkins J."/>
            <person name="Haas F.B."/>
            <person name="Piednoel M."/>
            <person name="Gundlach H."/>
            <person name="Van Bel M."/>
            <person name="Meyberg R."/>
            <person name="Vives C."/>
            <person name="Morata J."/>
            <person name="Symeonidi A."/>
            <person name="Hiss M."/>
            <person name="Muchero W."/>
            <person name="Kamisugi Y."/>
            <person name="Saleh O."/>
            <person name="Blanc G."/>
            <person name="Decker E.L."/>
            <person name="van Gessel N."/>
            <person name="Grimwood J."/>
            <person name="Hayes R.D."/>
            <person name="Graham S.W."/>
            <person name="Gunter L.E."/>
            <person name="McDaniel S.F."/>
            <person name="Hoernstein S.N.W."/>
            <person name="Larsson A."/>
            <person name="Li F.W."/>
            <person name="Perroud P.F."/>
            <person name="Phillips J."/>
            <person name="Ranjan P."/>
            <person name="Rokshar D.S."/>
            <person name="Rothfels C.J."/>
            <person name="Schneider L."/>
            <person name="Shu S."/>
            <person name="Stevenson D.W."/>
            <person name="Thummler F."/>
            <person name="Tillich M."/>
            <person name="Villarreal Aguilar J.C."/>
            <person name="Widiez T."/>
            <person name="Wong G.K."/>
            <person name="Wymore A."/>
            <person name="Zhang Y."/>
            <person name="Zimmer A.D."/>
            <person name="Quatrano R.S."/>
            <person name="Mayer K.F.X."/>
            <person name="Goodstein D."/>
            <person name="Casacuberta J.M."/>
            <person name="Vandepoele K."/>
            <person name="Reski R."/>
            <person name="Cuming A.C."/>
            <person name="Tuskan G.A."/>
            <person name="Maumus F."/>
            <person name="Salse J."/>
            <person name="Schmutz J."/>
            <person name="Rensing S.A."/>
        </authorList>
    </citation>
    <scope>NUCLEOTIDE SEQUENCE [LARGE SCALE GENOMIC DNA]</scope>
    <source>
        <strain evidence="4 5">cv. Gransden 2004</strain>
    </source>
</reference>
<feature type="region of interest" description="Disordered" evidence="2">
    <location>
        <begin position="237"/>
        <end position="309"/>
    </location>
</feature>
<dbReference type="InterPro" id="IPR056708">
    <property type="entry name" value="DUF7806"/>
</dbReference>
<dbReference type="PANTHER" id="PTHR35489:SF2">
    <property type="entry name" value="TITAN9"/>
    <property type="match status" value="1"/>
</dbReference>
<keyword evidence="1" id="KW-0175">Coiled coil</keyword>
<dbReference type="EnsemblPlants" id="Pp3c8_12070V3.2">
    <property type="protein sequence ID" value="Pp3c8_12070V3.2"/>
    <property type="gene ID" value="Pp3c8_12070"/>
</dbReference>
<accession>A0A7I4EDF8</accession>
<dbReference type="AlphaFoldDB" id="A0A7I4EDF8"/>
<evidence type="ECO:0000256" key="1">
    <source>
        <dbReference type="SAM" id="Coils"/>
    </source>
</evidence>
<keyword evidence="5" id="KW-1185">Reference proteome</keyword>
<dbReference type="Pfam" id="PF25091">
    <property type="entry name" value="DUF7806"/>
    <property type="match status" value="1"/>
</dbReference>
<dbReference type="Gramene" id="Pp3c8_12070V3.2">
    <property type="protein sequence ID" value="Pp3c8_12070V3.2"/>
    <property type="gene ID" value="Pp3c8_12070"/>
</dbReference>
<evidence type="ECO:0000256" key="2">
    <source>
        <dbReference type="SAM" id="MobiDB-lite"/>
    </source>
</evidence>
<name>A0A7I4EDF8_PHYPA</name>
<feature type="domain" description="DUF7806" evidence="3">
    <location>
        <begin position="453"/>
        <end position="553"/>
    </location>
</feature>
<reference evidence="4 5" key="1">
    <citation type="journal article" date="2008" name="Science">
        <title>The Physcomitrella genome reveals evolutionary insights into the conquest of land by plants.</title>
        <authorList>
            <person name="Rensing S."/>
            <person name="Lang D."/>
            <person name="Zimmer A."/>
            <person name="Terry A."/>
            <person name="Salamov A."/>
            <person name="Shapiro H."/>
            <person name="Nishiyama T."/>
            <person name="Perroud P.-F."/>
            <person name="Lindquist E."/>
            <person name="Kamisugi Y."/>
            <person name="Tanahashi T."/>
            <person name="Sakakibara K."/>
            <person name="Fujita T."/>
            <person name="Oishi K."/>
            <person name="Shin-I T."/>
            <person name="Kuroki Y."/>
            <person name="Toyoda A."/>
            <person name="Suzuki Y."/>
            <person name="Hashimoto A."/>
            <person name="Yamaguchi K."/>
            <person name="Sugano A."/>
            <person name="Kohara Y."/>
            <person name="Fujiyama A."/>
            <person name="Anterola A."/>
            <person name="Aoki S."/>
            <person name="Ashton N."/>
            <person name="Barbazuk W.B."/>
            <person name="Barker E."/>
            <person name="Bennetzen J."/>
            <person name="Bezanilla M."/>
            <person name="Blankenship R."/>
            <person name="Cho S.H."/>
            <person name="Dutcher S."/>
            <person name="Estelle M."/>
            <person name="Fawcett J.A."/>
            <person name="Gundlach H."/>
            <person name="Hanada K."/>
            <person name="Heyl A."/>
            <person name="Hicks K.A."/>
            <person name="Hugh J."/>
            <person name="Lohr M."/>
            <person name="Mayer K."/>
            <person name="Melkozernov A."/>
            <person name="Murata T."/>
            <person name="Nelson D."/>
            <person name="Pils B."/>
            <person name="Prigge M."/>
            <person name="Reiss B."/>
            <person name="Renner T."/>
            <person name="Rombauts S."/>
            <person name="Rushton P."/>
            <person name="Sanderfoot A."/>
            <person name="Schween G."/>
            <person name="Shiu S.-H."/>
            <person name="Stueber K."/>
            <person name="Theodoulou F.L."/>
            <person name="Tu H."/>
            <person name="Van de Peer Y."/>
            <person name="Verrier P.J."/>
            <person name="Waters E."/>
            <person name="Wood A."/>
            <person name="Yang L."/>
            <person name="Cove D."/>
            <person name="Cuming A."/>
            <person name="Hasebe M."/>
            <person name="Lucas S."/>
            <person name="Mishler D.B."/>
            <person name="Reski R."/>
            <person name="Grigoriev I."/>
            <person name="Quatrano R.S."/>
            <person name="Boore J.L."/>
        </authorList>
    </citation>
    <scope>NUCLEOTIDE SEQUENCE [LARGE SCALE GENOMIC DNA]</scope>
    <source>
        <strain evidence="4 5">cv. Gransden 2004</strain>
    </source>
</reference>